<evidence type="ECO:0000313" key="4">
    <source>
        <dbReference type="Proteomes" id="UP000293852"/>
    </source>
</evidence>
<dbReference type="GO" id="GO:0016853">
    <property type="term" value="F:isomerase activity"/>
    <property type="evidence" value="ECO:0007669"/>
    <property type="project" value="UniProtKB-KW"/>
</dbReference>
<name>A0A4Q7M3I6_9MICO</name>
<dbReference type="AlphaFoldDB" id="A0A4Q7M3I6"/>
<keyword evidence="1" id="KW-0472">Membrane</keyword>
<dbReference type="InterPro" id="IPR036249">
    <property type="entry name" value="Thioredoxin-like_sf"/>
</dbReference>
<dbReference type="RefSeq" id="WP_130415278.1">
    <property type="nucleotide sequence ID" value="NZ_SGWX01000001.1"/>
</dbReference>
<evidence type="ECO:0000256" key="1">
    <source>
        <dbReference type="SAM" id="Phobius"/>
    </source>
</evidence>
<dbReference type="OrthoDB" id="117402at2"/>
<organism evidence="3 4">
    <name type="scientific">Xylanimonas ulmi</name>
    <dbReference type="NCBI Taxonomy" id="228973"/>
    <lineage>
        <taxon>Bacteria</taxon>
        <taxon>Bacillati</taxon>
        <taxon>Actinomycetota</taxon>
        <taxon>Actinomycetes</taxon>
        <taxon>Micrococcales</taxon>
        <taxon>Promicromonosporaceae</taxon>
        <taxon>Xylanimonas</taxon>
    </lineage>
</organism>
<gene>
    <name evidence="3" type="ORF">EV386_2412</name>
</gene>
<feature type="domain" description="Thioredoxin-like fold" evidence="2">
    <location>
        <begin position="109"/>
        <end position="271"/>
    </location>
</feature>
<sequence>MSTNSPNLSKAQRREAARAQALALKKKQEAADRRARLITMSVLGVVVVALLAVVAFLFIRDHRENAANAVDDIALSEVQNVPSAARADGGIPVAADRSAGGAPTDGVPEVGIYFDYMCPICGQFEDLNKDTLEGFLADGTANVVMFPVSILDRVSQGTAYSTRAASAAAWVADQAPANFLDFHEALFANEPEEQTAGHTDAEIADLARGAGVPDLVADAIASGEARRTFGQWVFSATNAATANSALVNPQSGGFGTPTITIDGERWDGNWTDPTALPQAVADATP</sequence>
<keyword evidence="1" id="KW-1133">Transmembrane helix</keyword>
<accession>A0A4Q7M3I6</accession>
<protein>
    <submittedName>
        <fullName evidence="3">Protein-disulfide isomerase</fullName>
    </submittedName>
</protein>
<dbReference type="InterPro" id="IPR012336">
    <property type="entry name" value="Thioredoxin-like_fold"/>
</dbReference>
<dbReference type="EMBL" id="SGWX01000001">
    <property type="protein sequence ID" value="RZS62094.1"/>
    <property type="molecule type" value="Genomic_DNA"/>
</dbReference>
<proteinExistence type="predicted"/>
<keyword evidence="1" id="KW-0812">Transmembrane</keyword>
<keyword evidence="3" id="KW-0413">Isomerase</keyword>
<dbReference type="Pfam" id="PF13462">
    <property type="entry name" value="Thioredoxin_4"/>
    <property type="match status" value="1"/>
</dbReference>
<dbReference type="Gene3D" id="3.40.30.10">
    <property type="entry name" value="Glutaredoxin"/>
    <property type="match status" value="1"/>
</dbReference>
<dbReference type="CDD" id="cd02972">
    <property type="entry name" value="DsbA_family"/>
    <property type="match status" value="1"/>
</dbReference>
<dbReference type="SUPFAM" id="SSF52833">
    <property type="entry name" value="Thioredoxin-like"/>
    <property type="match status" value="1"/>
</dbReference>
<evidence type="ECO:0000313" key="3">
    <source>
        <dbReference type="EMBL" id="RZS62094.1"/>
    </source>
</evidence>
<feature type="transmembrane region" description="Helical" evidence="1">
    <location>
        <begin position="35"/>
        <end position="59"/>
    </location>
</feature>
<evidence type="ECO:0000259" key="2">
    <source>
        <dbReference type="Pfam" id="PF13462"/>
    </source>
</evidence>
<reference evidence="3 4" key="1">
    <citation type="submission" date="2019-02" db="EMBL/GenBank/DDBJ databases">
        <title>Sequencing the genomes of 1000 actinobacteria strains.</title>
        <authorList>
            <person name="Klenk H.-P."/>
        </authorList>
    </citation>
    <scope>NUCLEOTIDE SEQUENCE [LARGE SCALE GENOMIC DNA]</scope>
    <source>
        <strain evidence="3 4">DSM 16932</strain>
    </source>
</reference>
<comment type="caution">
    <text evidence="3">The sequence shown here is derived from an EMBL/GenBank/DDBJ whole genome shotgun (WGS) entry which is preliminary data.</text>
</comment>
<keyword evidence="4" id="KW-1185">Reference proteome</keyword>
<dbReference type="Proteomes" id="UP000293852">
    <property type="component" value="Unassembled WGS sequence"/>
</dbReference>